<comment type="caution">
    <text evidence="3">The sequence shown here is derived from an EMBL/GenBank/DDBJ whole genome shotgun (WGS) entry which is preliminary data.</text>
</comment>
<name>A0ABT6M216_9ACTN</name>
<evidence type="ECO:0000313" key="4">
    <source>
        <dbReference type="Proteomes" id="UP001160499"/>
    </source>
</evidence>
<proteinExistence type="predicted"/>
<feature type="compositionally biased region" description="Low complexity" evidence="1">
    <location>
        <begin position="101"/>
        <end position="113"/>
    </location>
</feature>
<keyword evidence="4" id="KW-1185">Reference proteome</keyword>
<feature type="domain" description="Transposase IS204/IS1001/IS1096/IS1165 DDE" evidence="2">
    <location>
        <begin position="1"/>
        <end position="65"/>
    </location>
</feature>
<dbReference type="EMBL" id="JARXVH010000037">
    <property type="protein sequence ID" value="MDH6222586.1"/>
    <property type="molecule type" value="Genomic_DNA"/>
</dbReference>
<accession>A0ABT6M216</accession>
<evidence type="ECO:0000313" key="3">
    <source>
        <dbReference type="EMBL" id="MDH6222586.1"/>
    </source>
</evidence>
<evidence type="ECO:0000256" key="1">
    <source>
        <dbReference type="SAM" id="MobiDB-lite"/>
    </source>
</evidence>
<dbReference type="InterPro" id="IPR002560">
    <property type="entry name" value="Transposase_DDE"/>
</dbReference>
<dbReference type="Pfam" id="PF01610">
    <property type="entry name" value="DDE_Tnp_ISL3"/>
    <property type="match status" value="1"/>
</dbReference>
<reference evidence="3 4" key="1">
    <citation type="submission" date="2023-04" db="EMBL/GenBank/DDBJ databases">
        <title>Forest soil microbial communities from Buena Vista Peninsula, Colon Province, Panama.</title>
        <authorList>
            <person name="Bouskill N."/>
        </authorList>
    </citation>
    <scope>NUCLEOTIDE SEQUENCE [LARGE SCALE GENOMIC DNA]</scope>
    <source>
        <strain evidence="3 4">GGS1</strain>
    </source>
</reference>
<dbReference type="Proteomes" id="UP001160499">
    <property type="component" value="Unassembled WGS sequence"/>
</dbReference>
<protein>
    <recommendedName>
        <fullName evidence="2">Transposase IS204/IS1001/IS1096/IS1165 DDE domain-containing protein</fullName>
    </recommendedName>
</protein>
<gene>
    <name evidence="3" type="ORF">M2283_009937</name>
</gene>
<organism evidence="3 4">
    <name type="scientific">Streptomyces pseudovenezuelae</name>
    <dbReference type="NCBI Taxonomy" id="67350"/>
    <lineage>
        <taxon>Bacteria</taxon>
        <taxon>Bacillati</taxon>
        <taxon>Actinomycetota</taxon>
        <taxon>Actinomycetes</taxon>
        <taxon>Kitasatosporales</taxon>
        <taxon>Streptomycetaceae</taxon>
        <taxon>Streptomyces</taxon>
        <taxon>Streptomyces aurantiacus group</taxon>
    </lineage>
</organism>
<sequence length="121" mass="13620">MDEHAWRHTRRADKFVTVIIDLTPVRDGTGPSRLLDMIEGRSKQVLKTWLKAQTPAFRDRIEIVVDELSRLVGRADQRSPAKRSFSGTAVPVASWTRTKVSTPISSPNLSLPSLRKKMLSP</sequence>
<feature type="region of interest" description="Disordered" evidence="1">
    <location>
        <begin position="99"/>
        <end position="121"/>
    </location>
</feature>
<evidence type="ECO:0000259" key="2">
    <source>
        <dbReference type="Pfam" id="PF01610"/>
    </source>
</evidence>